<dbReference type="AlphaFoldDB" id="A0A074ZPI6"/>
<name>A0A074ZPI6_OPIVI</name>
<evidence type="ECO:0000313" key="3">
    <source>
        <dbReference type="Proteomes" id="UP000054324"/>
    </source>
</evidence>
<evidence type="ECO:0000256" key="1">
    <source>
        <dbReference type="SAM" id="MobiDB-lite"/>
    </source>
</evidence>
<dbReference type="Proteomes" id="UP000054324">
    <property type="component" value="Unassembled WGS sequence"/>
</dbReference>
<accession>A0A074ZPI6</accession>
<sequence length="119" mass="13377">MFAEYHMELNSYRFGLDIRYASKLFLKMVKLGECTTLGGREFQMKHTRTAKKFRRQFTLDTTHDLRIRSMGTALESTKSASGYTGETTTFASNSNVPQGCPVSLTPSSNDSQATSLEYP</sequence>
<dbReference type="GeneID" id="20319516"/>
<organism evidence="2 3">
    <name type="scientific">Opisthorchis viverrini</name>
    <name type="common">Southeast Asian liver fluke</name>
    <dbReference type="NCBI Taxonomy" id="6198"/>
    <lineage>
        <taxon>Eukaryota</taxon>
        <taxon>Metazoa</taxon>
        <taxon>Spiralia</taxon>
        <taxon>Lophotrochozoa</taxon>
        <taxon>Platyhelminthes</taxon>
        <taxon>Trematoda</taxon>
        <taxon>Digenea</taxon>
        <taxon>Opisthorchiida</taxon>
        <taxon>Opisthorchiata</taxon>
        <taxon>Opisthorchiidae</taxon>
        <taxon>Opisthorchis</taxon>
    </lineage>
</organism>
<feature type="compositionally biased region" description="Polar residues" evidence="1">
    <location>
        <begin position="76"/>
        <end position="97"/>
    </location>
</feature>
<keyword evidence="3" id="KW-1185">Reference proteome</keyword>
<feature type="region of interest" description="Disordered" evidence="1">
    <location>
        <begin position="76"/>
        <end position="119"/>
    </location>
</feature>
<feature type="compositionally biased region" description="Polar residues" evidence="1">
    <location>
        <begin position="104"/>
        <end position="119"/>
    </location>
</feature>
<reference evidence="2 3" key="1">
    <citation type="submission" date="2013-11" db="EMBL/GenBank/DDBJ databases">
        <title>Opisthorchis viverrini - life in the bile duct.</title>
        <authorList>
            <person name="Young N.D."/>
            <person name="Nagarajan N."/>
            <person name="Lin S.J."/>
            <person name="Korhonen P.K."/>
            <person name="Jex A.R."/>
            <person name="Hall R.S."/>
            <person name="Safavi-Hemami H."/>
            <person name="Kaewkong W."/>
            <person name="Bertrand D."/>
            <person name="Gao S."/>
            <person name="Seet Q."/>
            <person name="Wongkham S."/>
            <person name="Teh B.T."/>
            <person name="Wongkham C."/>
            <person name="Intapan P.M."/>
            <person name="Maleewong W."/>
            <person name="Yang X."/>
            <person name="Hu M."/>
            <person name="Wang Z."/>
            <person name="Hofmann A."/>
            <person name="Sternberg P.W."/>
            <person name="Tan P."/>
            <person name="Wang J."/>
            <person name="Gasser R.B."/>
        </authorList>
    </citation>
    <scope>NUCLEOTIDE SEQUENCE [LARGE SCALE GENOMIC DNA]</scope>
</reference>
<evidence type="ECO:0000313" key="2">
    <source>
        <dbReference type="EMBL" id="KER27707.1"/>
    </source>
</evidence>
<gene>
    <name evidence="2" type="ORF">T265_05334</name>
</gene>
<dbReference type="RefSeq" id="XP_009168581.1">
    <property type="nucleotide sequence ID" value="XM_009170317.1"/>
</dbReference>
<dbReference type="KEGG" id="ovi:T265_05334"/>
<protein>
    <submittedName>
        <fullName evidence="2">Uncharacterized protein</fullName>
    </submittedName>
</protein>
<dbReference type="EMBL" id="KL596717">
    <property type="protein sequence ID" value="KER27707.1"/>
    <property type="molecule type" value="Genomic_DNA"/>
</dbReference>
<proteinExistence type="predicted"/>
<dbReference type="CTD" id="20319516"/>